<dbReference type="STRING" id="1036612.A0A1L9TVH2"/>
<reference evidence="3" key="1">
    <citation type="journal article" date="2017" name="Genome Biol.">
        <title>Comparative genomics reveals high biological diversity and specific adaptations in the industrially and medically important fungal genus Aspergillus.</title>
        <authorList>
            <person name="de Vries R.P."/>
            <person name="Riley R."/>
            <person name="Wiebenga A."/>
            <person name="Aguilar-Osorio G."/>
            <person name="Amillis S."/>
            <person name="Uchima C.A."/>
            <person name="Anderluh G."/>
            <person name="Asadollahi M."/>
            <person name="Askin M."/>
            <person name="Barry K."/>
            <person name="Battaglia E."/>
            <person name="Bayram O."/>
            <person name="Benocci T."/>
            <person name="Braus-Stromeyer S.A."/>
            <person name="Caldana C."/>
            <person name="Canovas D."/>
            <person name="Cerqueira G.C."/>
            <person name="Chen F."/>
            <person name="Chen W."/>
            <person name="Choi C."/>
            <person name="Clum A."/>
            <person name="Dos Santos R.A."/>
            <person name="Damasio A.R."/>
            <person name="Diallinas G."/>
            <person name="Emri T."/>
            <person name="Fekete E."/>
            <person name="Flipphi M."/>
            <person name="Freyberg S."/>
            <person name="Gallo A."/>
            <person name="Gournas C."/>
            <person name="Habgood R."/>
            <person name="Hainaut M."/>
            <person name="Harispe M.L."/>
            <person name="Henrissat B."/>
            <person name="Hilden K.S."/>
            <person name="Hope R."/>
            <person name="Hossain A."/>
            <person name="Karabika E."/>
            <person name="Karaffa L."/>
            <person name="Karanyi Z."/>
            <person name="Krasevec N."/>
            <person name="Kuo A."/>
            <person name="Kusch H."/>
            <person name="LaButti K."/>
            <person name="Lagendijk E.L."/>
            <person name="Lapidus A."/>
            <person name="Levasseur A."/>
            <person name="Lindquist E."/>
            <person name="Lipzen A."/>
            <person name="Logrieco A.F."/>
            <person name="MacCabe A."/>
            <person name="Maekelae M.R."/>
            <person name="Malavazi I."/>
            <person name="Melin P."/>
            <person name="Meyer V."/>
            <person name="Mielnichuk N."/>
            <person name="Miskei M."/>
            <person name="Molnar A.P."/>
            <person name="Mule G."/>
            <person name="Ngan C.Y."/>
            <person name="Orejas M."/>
            <person name="Orosz E."/>
            <person name="Ouedraogo J.P."/>
            <person name="Overkamp K.M."/>
            <person name="Park H.-S."/>
            <person name="Perrone G."/>
            <person name="Piumi F."/>
            <person name="Punt P.J."/>
            <person name="Ram A.F."/>
            <person name="Ramon A."/>
            <person name="Rauscher S."/>
            <person name="Record E."/>
            <person name="Riano-Pachon D.M."/>
            <person name="Robert V."/>
            <person name="Roehrig J."/>
            <person name="Ruller R."/>
            <person name="Salamov A."/>
            <person name="Salih N.S."/>
            <person name="Samson R.A."/>
            <person name="Sandor E."/>
            <person name="Sanguinetti M."/>
            <person name="Schuetze T."/>
            <person name="Sepcic K."/>
            <person name="Shelest E."/>
            <person name="Sherlock G."/>
            <person name="Sophianopoulou V."/>
            <person name="Squina F.M."/>
            <person name="Sun H."/>
            <person name="Susca A."/>
            <person name="Todd R.B."/>
            <person name="Tsang A."/>
            <person name="Unkles S.E."/>
            <person name="van de Wiele N."/>
            <person name="van Rossen-Uffink D."/>
            <person name="Oliveira J.V."/>
            <person name="Vesth T.C."/>
            <person name="Visser J."/>
            <person name="Yu J.-H."/>
            <person name="Zhou M."/>
            <person name="Andersen M.R."/>
            <person name="Archer D.B."/>
            <person name="Baker S.E."/>
            <person name="Benoit I."/>
            <person name="Brakhage A.A."/>
            <person name="Braus G.H."/>
            <person name="Fischer R."/>
            <person name="Frisvad J.C."/>
            <person name="Goldman G.H."/>
            <person name="Houbraken J."/>
            <person name="Oakley B."/>
            <person name="Pocsi I."/>
            <person name="Scazzocchio C."/>
            <person name="Seiboth B."/>
            <person name="vanKuyk P.A."/>
            <person name="Wortman J."/>
            <person name="Dyer P.S."/>
            <person name="Grigoriev I.V."/>
        </authorList>
    </citation>
    <scope>NUCLEOTIDE SEQUENCE [LARGE SCALE GENOMIC DNA]</scope>
    <source>
        <strain evidence="3">CBS 593.65</strain>
    </source>
</reference>
<evidence type="ECO:0008006" key="4">
    <source>
        <dbReference type="Google" id="ProtNLM"/>
    </source>
</evidence>
<organism evidence="2 3">
    <name type="scientific">Aspergillus sydowii CBS 593.65</name>
    <dbReference type="NCBI Taxonomy" id="1036612"/>
    <lineage>
        <taxon>Eukaryota</taxon>
        <taxon>Fungi</taxon>
        <taxon>Dikarya</taxon>
        <taxon>Ascomycota</taxon>
        <taxon>Pezizomycotina</taxon>
        <taxon>Eurotiomycetes</taxon>
        <taxon>Eurotiomycetidae</taxon>
        <taxon>Eurotiales</taxon>
        <taxon>Aspergillaceae</taxon>
        <taxon>Aspergillus</taxon>
        <taxon>Aspergillus subgen. Nidulantes</taxon>
    </lineage>
</organism>
<feature type="compositionally biased region" description="Basic residues" evidence="1">
    <location>
        <begin position="402"/>
        <end position="411"/>
    </location>
</feature>
<protein>
    <recommendedName>
        <fullName evidence="4">DUF3824 domain-containing protein</fullName>
    </recommendedName>
</protein>
<feature type="compositionally biased region" description="Basic residues" evidence="1">
    <location>
        <begin position="73"/>
        <end position="83"/>
    </location>
</feature>
<dbReference type="VEuPathDB" id="FungiDB:ASPSYDRAFT_63253"/>
<feature type="compositionally biased region" description="Basic residues" evidence="1">
    <location>
        <begin position="574"/>
        <end position="592"/>
    </location>
</feature>
<dbReference type="RefSeq" id="XP_040707222.1">
    <property type="nucleotide sequence ID" value="XM_040850229.1"/>
</dbReference>
<name>A0A1L9TVH2_9EURO</name>
<dbReference type="AlphaFoldDB" id="A0A1L9TVH2"/>
<proteinExistence type="predicted"/>
<feature type="compositionally biased region" description="Basic and acidic residues" evidence="1">
    <location>
        <begin position="88"/>
        <end position="111"/>
    </location>
</feature>
<feature type="compositionally biased region" description="Basic and acidic residues" evidence="1">
    <location>
        <begin position="305"/>
        <end position="336"/>
    </location>
</feature>
<feature type="compositionally biased region" description="Basic and acidic residues" evidence="1">
    <location>
        <begin position="50"/>
        <end position="72"/>
    </location>
</feature>
<feature type="region of interest" description="Disordered" evidence="1">
    <location>
        <begin position="500"/>
        <end position="534"/>
    </location>
</feature>
<feature type="region of interest" description="Disordered" evidence="1">
    <location>
        <begin position="562"/>
        <end position="615"/>
    </location>
</feature>
<dbReference type="OrthoDB" id="5407645at2759"/>
<dbReference type="Proteomes" id="UP000184356">
    <property type="component" value="Unassembled WGS sequence"/>
</dbReference>
<feature type="compositionally biased region" description="Basic residues" evidence="1">
    <location>
        <begin position="271"/>
        <end position="288"/>
    </location>
</feature>
<evidence type="ECO:0000256" key="1">
    <source>
        <dbReference type="SAM" id="MobiDB-lite"/>
    </source>
</evidence>
<sequence length="637" mass="71954">MAYYDSRPAYSPHDRYPPPEYSEAPYYYGGGHSTEVMPHGAAPAGGSRDSYYRNHPARDAYEYGYDDYPRDSRRSRKGRHRAHSASGRYDDPYDDYEPRSRRSRHHDERRAYNPFHHPGGLKEESRSPPRRRRSLSERALGAVGLGGAAGAAGSKHRDSDRGRSRGRHHRSYSYSPSPTRGGHRTRDKNEARIAQAVKAAVTAGAIEAFRARKEPGDWSGPKGKRILTAALAAGGTDGLVDKNPDSHSKRHIIESTLAGLATNRVVNGSRSRSRSRHGKHSRSKSHGGKTKDAALMGLLATAGKEAYDRYQKSRDRSRPRDRSDSRDGYDSYDSRPRPKRRSKSVSDYINKGMAALGLDENNERDRSDRSARDDRRRRQHRSSRYNDYSDDDRSSDDDYYRRHPSPPRTRHSKDVSRPYYIPTSGARSDDGYDRSAVAQYSRPGSRSANYEPQHSSEKKSSDAEDSIDDSKKLKKLNKETLWATGIAAAATIHAAHSLTENMEKHKERSKQLKEGEISKEQARHRRRKNQLSDVASVGVAALSIQSAVQDWRHFDAKRRERASVHKACKERSKSLSKGHPNSKFKHHSRHSSSRPQRTQSLSHGPPRTVYPDEIEENWSIPDRRYSVSGARSPGVLV</sequence>
<keyword evidence="3" id="KW-1185">Reference proteome</keyword>
<dbReference type="EMBL" id="KV878582">
    <property type="protein sequence ID" value="OJJ63416.1"/>
    <property type="molecule type" value="Genomic_DNA"/>
</dbReference>
<accession>A0A1L9TVH2</accession>
<feature type="region of interest" description="Disordered" evidence="1">
    <location>
        <begin position="304"/>
        <end position="473"/>
    </location>
</feature>
<feature type="region of interest" description="Disordered" evidence="1">
    <location>
        <begin position="261"/>
        <end position="292"/>
    </location>
</feature>
<gene>
    <name evidence="2" type="ORF">ASPSYDRAFT_63253</name>
</gene>
<feature type="region of interest" description="Disordered" evidence="1">
    <location>
        <begin position="1"/>
        <end position="188"/>
    </location>
</feature>
<feature type="compositionally biased region" description="Basic and acidic residues" evidence="1">
    <location>
        <begin position="562"/>
        <end position="573"/>
    </location>
</feature>
<feature type="compositionally biased region" description="Polar residues" evidence="1">
    <location>
        <begin position="442"/>
        <end position="453"/>
    </location>
</feature>
<feature type="compositionally biased region" description="Basic and acidic residues" evidence="1">
    <location>
        <begin position="361"/>
        <end position="376"/>
    </location>
</feature>
<dbReference type="GeneID" id="63766302"/>
<feature type="compositionally biased region" description="Basic and acidic residues" evidence="1">
    <location>
        <begin position="501"/>
        <end position="521"/>
    </location>
</feature>
<evidence type="ECO:0000313" key="2">
    <source>
        <dbReference type="EMBL" id="OJJ63416.1"/>
    </source>
</evidence>
<evidence type="ECO:0000313" key="3">
    <source>
        <dbReference type="Proteomes" id="UP000184356"/>
    </source>
</evidence>